<name>A0ABX6EZ51_KLUMA</name>
<dbReference type="EMBL" id="CP015060">
    <property type="protein sequence ID" value="QGN17630.1"/>
    <property type="molecule type" value="Genomic_DNA"/>
</dbReference>
<gene>
    <name evidence="1" type="ORF">FIM1_4837</name>
</gene>
<reference evidence="1 2" key="2">
    <citation type="submission" date="2019-11" db="EMBL/GenBank/DDBJ databases">
        <authorList>
            <person name="Lu H."/>
        </authorList>
    </citation>
    <scope>NUCLEOTIDE SEQUENCE [LARGE SCALE GENOMIC DNA]</scope>
    <source>
        <strain evidence="1 2">FIM1</strain>
    </source>
</reference>
<evidence type="ECO:0000313" key="1">
    <source>
        <dbReference type="EMBL" id="QGN17630.1"/>
    </source>
</evidence>
<keyword evidence="2" id="KW-1185">Reference proteome</keyword>
<proteinExistence type="predicted"/>
<sequence>MDNPLPCFFRFPQNTSLCAGKMTDIDNQIFLLYIFSTYTLCVCNCLKRLVCSLEPRIPPRMPPSPDSPVDLKAQKKRKHTVIAFFGYTSRYCILGHVYTMCQGRSFPKGKTLFFFIVSFSMFFGQSCRKTCERWAPSICQEPFRATQETRNKKQRKYKHRFIV</sequence>
<protein>
    <submittedName>
        <fullName evidence="1">Uncharacterized protein</fullName>
    </submittedName>
</protein>
<accession>A0ABX6EZ51</accession>
<organism evidence="1 2">
    <name type="scientific">Kluyveromyces marxianus</name>
    <name type="common">Yeast</name>
    <name type="synonym">Candida kefyr</name>
    <dbReference type="NCBI Taxonomy" id="4911"/>
    <lineage>
        <taxon>Eukaryota</taxon>
        <taxon>Fungi</taxon>
        <taxon>Dikarya</taxon>
        <taxon>Ascomycota</taxon>
        <taxon>Saccharomycotina</taxon>
        <taxon>Saccharomycetes</taxon>
        <taxon>Saccharomycetales</taxon>
        <taxon>Saccharomycetaceae</taxon>
        <taxon>Kluyveromyces</taxon>
    </lineage>
</organism>
<dbReference type="Proteomes" id="UP000422736">
    <property type="component" value="Chromosome 8"/>
</dbReference>
<evidence type="ECO:0000313" key="2">
    <source>
        <dbReference type="Proteomes" id="UP000422736"/>
    </source>
</evidence>
<reference evidence="1 2" key="1">
    <citation type="submission" date="2016-03" db="EMBL/GenBank/DDBJ databases">
        <title>How can Kluyveromyces marxianus grow so fast - potential evolutionary course in Saccharomyces Complex revealed by comparative genomics.</title>
        <authorList>
            <person name="Mo W."/>
            <person name="Lu W."/>
            <person name="Yang X."/>
            <person name="Qi J."/>
            <person name="Lv H."/>
        </authorList>
    </citation>
    <scope>NUCLEOTIDE SEQUENCE [LARGE SCALE GENOMIC DNA]</scope>
    <source>
        <strain evidence="1 2">FIM1</strain>
    </source>
</reference>